<gene>
    <name evidence="1" type="ORF">CLV62_104119</name>
</gene>
<comment type="caution">
    <text evidence="1">The sequence shown here is derived from an EMBL/GenBank/DDBJ whole genome shotgun (WGS) entry which is preliminary data.</text>
</comment>
<evidence type="ECO:0008006" key="3">
    <source>
        <dbReference type="Google" id="ProtNLM"/>
    </source>
</evidence>
<dbReference type="OrthoDB" id="661150at2"/>
<dbReference type="RefSeq" id="WP_110309814.1">
    <property type="nucleotide sequence ID" value="NZ_QICL01000004.1"/>
</dbReference>
<name>A0A2V3PTN9_9BACT</name>
<dbReference type="Proteomes" id="UP000247973">
    <property type="component" value="Unassembled WGS sequence"/>
</dbReference>
<dbReference type="EMBL" id="QICL01000004">
    <property type="protein sequence ID" value="PXV66858.1"/>
    <property type="molecule type" value="Genomic_DNA"/>
</dbReference>
<accession>A0A2V3PTN9</accession>
<dbReference type="AlphaFoldDB" id="A0A2V3PTN9"/>
<evidence type="ECO:0000313" key="2">
    <source>
        <dbReference type="Proteomes" id="UP000247973"/>
    </source>
</evidence>
<organism evidence="1 2">
    <name type="scientific">Dysgonomonas alginatilytica</name>
    <dbReference type="NCBI Taxonomy" id="1605892"/>
    <lineage>
        <taxon>Bacteria</taxon>
        <taxon>Pseudomonadati</taxon>
        <taxon>Bacteroidota</taxon>
        <taxon>Bacteroidia</taxon>
        <taxon>Bacteroidales</taxon>
        <taxon>Dysgonomonadaceae</taxon>
        <taxon>Dysgonomonas</taxon>
    </lineage>
</organism>
<sequence>MRKGQAEAIKYMERVIDQMALSDADLKAIIQRYTRKLIDQAFVYAYLGKSFQFSANSELDEKVSSINDEIRKEIFNIIYTRCKYADTLAHEKEAEEKSDKFLLLFLGSVIAGQTLQERINRYVSNMSYEIEAYIAAGLAKGMSRTQVLSDYLTWFKSPYKSPLLLDAFRKQGFKAERILSKGITFGSGIYISSFDNLVRLEQQTIFHAYNNTLNSIWLTKPEIIGWYTIRGSAYPCTICDDNVGVFHSKDEFFSGYHVRCCCILIPVYNTDII</sequence>
<protein>
    <recommendedName>
        <fullName evidence="3">SPP1 gp7 family phage head morphogenesis protein</fullName>
    </recommendedName>
</protein>
<reference evidence="1 2" key="1">
    <citation type="submission" date="2018-03" db="EMBL/GenBank/DDBJ databases">
        <title>Genomic Encyclopedia of Archaeal and Bacterial Type Strains, Phase II (KMG-II): from individual species to whole genera.</title>
        <authorList>
            <person name="Goeker M."/>
        </authorList>
    </citation>
    <scope>NUCLEOTIDE SEQUENCE [LARGE SCALE GENOMIC DNA]</scope>
    <source>
        <strain evidence="1 2">DSM 100214</strain>
    </source>
</reference>
<keyword evidence="2" id="KW-1185">Reference proteome</keyword>
<proteinExistence type="predicted"/>
<evidence type="ECO:0000313" key="1">
    <source>
        <dbReference type="EMBL" id="PXV66858.1"/>
    </source>
</evidence>